<organism evidence="1 2">
    <name type="scientific">Coprinopsis marcescibilis</name>
    <name type="common">Agaric fungus</name>
    <name type="synonym">Psathyrella marcescibilis</name>
    <dbReference type="NCBI Taxonomy" id="230819"/>
    <lineage>
        <taxon>Eukaryota</taxon>
        <taxon>Fungi</taxon>
        <taxon>Dikarya</taxon>
        <taxon>Basidiomycota</taxon>
        <taxon>Agaricomycotina</taxon>
        <taxon>Agaricomycetes</taxon>
        <taxon>Agaricomycetidae</taxon>
        <taxon>Agaricales</taxon>
        <taxon>Agaricineae</taxon>
        <taxon>Psathyrellaceae</taxon>
        <taxon>Coprinopsis</taxon>
    </lineage>
</organism>
<dbReference type="AlphaFoldDB" id="A0A5C3KWQ6"/>
<accession>A0A5C3KWQ6</accession>
<evidence type="ECO:0000313" key="1">
    <source>
        <dbReference type="EMBL" id="TFK24303.1"/>
    </source>
</evidence>
<dbReference type="Proteomes" id="UP000307440">
    <property type="component" value="Unassembled WGS sequence"/>
</dbReference>
<gene>
    <name evidence="1" type="ORF">FA15DRAFT_704644</name>
</gene>
<protein>
    <submittedName>
        <fullName evidence="1">Uncharacterized protein</fullName>
    </submittedName>
</protein>
<dbReference type="OrthoDB" id="3269456at2759"/>
<proteinExistence type="predicted"/>
<name>A0A5C3KWQ6_COPMA</name>
<dbReference type="EMBL" id="ML210202">
    <property type="protein sequence ID" value="TFK24303.1"/>
    <property type="molecule type" value="Genomic_DNA"/>
</dbReference>
<reference evidence="1 2" key="1">
    <citation type="journal article" date="2019" name="Nat. Ecol. Evol.">
        <title>Megaphylogeny resolves global patterns of mushroom evolution.</title>
        <authorList>
            <person name="Varga T."/>
            <person name="Krizsan K."/>
            <person name="Foldi C."/>
            <person name="Dima B."/>
            <person name="Sanchez-Garcia M."/>
            <person name="Sanchez-Ramirez S."/>
            <person name="Szollosi G.J."/>
            <person name="Szarkandi J.G."/>
            <person name="Papp V."/>
            <person name="Albert L."/>
            <person name="Andreopoulos W."/>
            <person name="Angelini C."/>
            <person name="Antonin V."/>
            <person name="Barry K.W."/>
            <person name="Bougher N.L."/>
            <person name="Buchanan P."/>
            <person name="Buyck B."/>
            <person name="Bense V."/>
            <person name="Catcheside P."/>
            <person name="Chovatia M."/>
            <person name="Cooper J."/>
            <person name="Damon W."/>
            <person name="Desjardin D."/>
            <person name="Finy P."/>
            <person name="Geml J."/>
            <person name="Haridas S."/>
            <person name="Hughes K."/>
            <person name="Justo A."/>
            <person name="Karasinski D."/>
            <person name="Kautmanova I."/>
            <person name="Kiss B."/>
            <person name="Kocsube S."/>
            <person name="Kotiranta H."/>
            <person name="LaButti K.M."/>
            <person name="Lechner B.E."/>
            <person name="Liimatainen K."/>
            <person name="Lipzen A."/>
            <person name="Lukacs Z."/>
            <person name="Mihaltcheva S."/>
            <person name="Morgado L.N."/>
            <person name="Niskanen T."/>
            <person name="Noordeloos M.E."/>
            <person name="Ohm R.A."/>
            <person name="Ortiz-Santana B."/>
            <person name="Ovrebo C."/>
            <person name="Racz N."/>
            <person name="Riley R."/>
            <person name="Savchenko A."/>
            <person name="Shiryaev A."/>
            <person name="Soop K."/>
            <person name="Spirin V."/>
            <person name="Szebenyi C."/>
            <person name="Tomsovsky M."/>
            <person name="Tulloss R.E."/>
            <person name="Uehling J."/>
            <person name="Grigoriev I.V."/>
            <person name="Vagvolgyi C."/>
            <person name="Papp T."/>
            <person name="Martin F.M."/>
            <person name="Miettinen O."/>
            <person name="Hibbett D.S."/>
            <person name="Nagy L.G."/>
        </authorList>
    </citation>
    <scope>NUCLEOTIDE SEQUENCE [LARGE SCALE GENOMIC DNA]</scope>
    <source>
        <strain evidence="1 2">CBS 121175</strain>
    </source>
</reference>
<sequence length="93" mass="10455">MIEDHLGLDASTRYFTHKNLCGGARSIPFGEFVDPNRALEAMLDGEFIHGYDNCMEYFERLTDSSGSHYVPPFFICTRGTCILESDQHPGAPH</sequence>
<evidence type="ECO:0000313" key="2">
    <source>
        <dbReference type="Proteomes" id="UP000307440"/>
    </source>
</evidence>
<keyword evidence="2" id="KW-1185">Reference proteome</keyword>